<dbReference type="RefSeq" id="WP_047897962.1">
    <property type="nucleotide sequence ID" value="NZ_AEJF01000251.1"/>
</dbReference>
<feature type="modified residue" description="O-UMP-tyrosine" evidence="1">
    <location>
        <position position="45"/>
    </location>
</feature>
<dbReference type="EMBL" id="AEJF01000251">
    <property type="protein sequence ID" value="KLU20493.1"/>
    <property type="molecule type" value="Genomic_DNA"/>
</dbReference>
<gene>
    <name evidence="2" type="ORF">EOS_41020</name>
</gene>
<dbReference type="PRINTS" id="PR00340">
    <property type="entry name" value="PIIGLNB"/>
</dbReference>
<dbReference type="PROSITE" id="PS51343">
    <property type="entry name" value="PII_GLNB_DOM"/>
    <property type="match status" value="1"/>
</dbReference>
<evidence type="ECO:0000313" key="3">
    <source>
        <dbReference type="Proteomes" id="UP000035963"/>
    </source>
</evidence>
<keyword evidence="1" id="KW-0597">Phosphoprotein</keyword>
<dbReference type="PATRIC" id="fig|908627.4.peg.9216"/>
<dbReference type="GO" id="GO:0005829">
    <property type="term" value="C:cytosol"/>
    <property type="evidence" value="ECO:0007669"/>
    <property type="project" value="TreeGrafter"/>
</dbReference>
<comment type="caution">
    <text evidence="2">The sequence shown here is derived from an EMBL/GenBank/DDBJ whole genome shotgun (WGS) entry which is preliminary data.</text>
</comment>
<dbReference type="InterPro" id="IPR011322">
    <property type="entry name" value="N-reg_PII-like_a/b"/>
</dbReference>
<dbReference type="OrthoDB" id="8906804at2"/>
<evidence type="ECO:0000256" key="1">
    <source>
        <dbReference type="PIRSR" id="PIRSR602187-50"/>
    </source>
</evidence>
<dbReference type="Proteomes" id="UP000035963">
    <property type="component" value="Unassembled WGS sequence"/>
</dbReference>
<proteinExistence type="predicted"/>
<dbReference type="PANTHER" id="PTHR30115">
    <property type="entry name" value="NITROGEN REGULATORY PROTEIN P-II"/>
    <property type="match status" value="1"/>
</dbReference>
<dbReference type="SUPFAM" id="SSF54913">
    <property type="entry name" value="GlnB-like"/>
    <property type="match status" value="1"/>
</dbReference>
<name>A0A0J1FLA3_9BURK</name>
<dbReference type="Pfam" id="PF00543">
    <property type="entry name" value="P-II"/>
    <property type="match status" value="1"/>
</dbReference>
<dbReference type="GO" id="GO:0005524">
    <property type="term" value="F:ATP binding"/>
    <property type="evidence" value="ECO:0007669"/>
    <property type="project" value="TreeGrafter"/>
</dbReference>
<evidence type="ECO:0000313" key="2">
    <source>
        <dbReference type="EMBL" id="KLU20493.1"/>
    </source>
</evidence>
<keyword evidence="3" id="KW-1185">Reference proteome</keyword>
<dbReference type="PANTHER" id="PTHR30115:SF11">
    <property type="entry name" value="NITROGEN REGULATORY PROTEIN P-II HOMOLOG"/>
    <property type="match status" value="1"/>
</dbReference>
<dbReference type="Gene3D" id="3.30.70.120">
    <property type="match status" value="1"/>
</dbReference>
<dbReference type="InterPro" id="IPR002187">
    <property type="entry name" value="N-reg_PII"/>
</dbReference>
<dbReference type="GO" id="GO:0006808">
    <property type="term" value="P:regulation of nitrogen utilization"/>
    <property type="evidence" value="ECO:0007669"/>
    <property type="project" value="InterPro"/>
</dbReference>
<dbReference type="InterPro" id="IPR015867">
    <property type="entry name" value="N-reg_PII/ATP_PRibTrfase_C"/>
</dbReference>
<organism evidence="2 3">
    <name type="scientific">Caballeronia mineralivorans PML1(12)</name>
    <dbReference type="NCBI Taxonomy" id="908627"/>
    <lineage>
        <taxon>Bacteria</taxon>
        <taxon>Pseudomonadati</taxon>
        <taxon>Pseudomonadota</taxon>
        <taxon>Betaproteobacteria</taxon>
        <taxon>Burkholderiales</taxon>
        <taxon>Burkholderiaceae</taxon>
        <taxon>Caballeronia</taxon>
    </lineage>
</organism>
<dbReference type="GO" id="GO:0030234">
    <property type="term" value="F:enzyme regulator activity"/>
    <property type="evidence" value="ECO:0007669"/>
    <property type="project" value="InterPro"/>
</dbReference>
<accession>A0A0J1FLA3</accession>
<dbReference type="AlphaFoldDB" id="A0A0J1FLA3"/>
<reference evidence="2 3" key="1">
    <citation type="journal article" date="2015" name="Genome Announc.">
        <title>Draft Genome Sequence of Burkholderia sp. Strain PML1(12), an Ectomycorrhizosphere-Inhabiting Bacterium with Effective Mineral-Weathering Ability.</title>
        <authorList>
            <person name="Uroz S."/>
            <person name="Oger P."/>
        </authorList>
    </citation>
    <scope>NUCLEOTIDE SEQUENCE [LARGE SCALE GENOMIC DNA]</scope>
    <source>
        <strain evidence="3">PML1(12)</strain>
    </source>
</reference>
<protein>
    <submittedName>
        <fullName evidence="2">Nitrogen regulatory protein P-II</fullName>
    </submittedName>
</protein>
<dbReference type="SMART" id="SM00938">
    <property type="entry name" value="P-II"/>
    <property type="match status" value="1"/>
</dbReference>
<sequence>MESQCVVAIIRPDVLASLRKALHAIHTHGVTISKVRGFGAHLNPYADDEAIGHLKIEIFVRTADVDTLVAAIMKVAHVGAPGDGVIAVLPVSHFYSVHTMTEVLP</sequence>